<dbReference type="GO" id="GO:0005634">
    <property type="term" value="C:nucleus"/>
    <property type="evidence" value="ECO:0000318"/>
    <property type="project" value="GO_Central"/>
</dbReference>
<protein>
    <recommendedName>
        <fullName evidence="10">Programmed cell death protein 2</fullName>
    </recommendedName>
</protein>
<reference evidence="13 14" key="1">
    <citation type="journal article" date="2007" name="Nature">
        <title>Genome of the marsupial Monodelphis domestica reveals innovation in non-coding sequences.</title>
        <authorList>
            <person name="Mikkelsen T.S."/>
            <person name="Wakefield M.J."/>
            <person name="Aken B."/>
            <person name="Amemiya C.T."/>
            <person name="Chang J.L."/>
            <person name="Duke S."/>
            <person name="Garber M."/>
            <person name="Gentles A.J."/>
            <person name="Goodstadt L."/>
            <person name="Heger A."/>
            <person name="Jurka J."/>
            <person name="Kamal M."/>
            <person name="Mauceli E."/>
            <person name="Searle S.M."/>
            <person name="Sharpe T."/>
            <person name="Baker M.L."/>
            <person name="Batzer M.A."/>
            <person name="Benos P.V."/>
            <person name="Belov K."/>
            <person name="Clamp M."/>
            <person name="Cook A."/>
            <person name="Cuff J."/>
            <person name="Das R."/>
            <person name="Davidow L."/>
            <person name="Deakin J.E."/>
            <person name="Fazzari M.J."/>
            <person name="Glass J.L."/>
            <person name="Grabherr M."/>
            <person name="Greally J.M."/>
            <person name="Gu W."/>
            <person name="Hore T.A."/>
            <person name="Huttley G.A."/>
            <person name="Kleber M."/>
            <person name="Jirtle R.L."/>
            <person name="Koina E."/>
            <person name="Lee J.T."/>
            <person name="Mahony S."/>
            <person name="Marra M.A."/>
            <person name="Miller R.D."/>
            <person name="Nicholls R.D."/>
            <person name="Oda M."/>
            <person name="Papenfuss A.T."/>
            <person name="Parra Z.E."/>
            <person name="Pollock D.D."/>
            <person name="Ray D.A."/>
            <person name="Schein J.E."/>
            <person name="Speed T.P."/>
            <person name="Thompson K."/>
            <person name="VandeBerg J.L."/>
            <person name="Wade C.M."/>
            <person name="Walker J.A."/>
            <person name="Waters P.D."/>
            <person name="Webber C."/>
            <person name="Weidman J.R."/>
            <person name="Xie X."/>
            <person name="Zody M.C."/>
            <person name="Baldwin J."/>
            <person name="Abdouelleil A."/>
            <person name="Abdulkadir J."/>
            <person name="Abebe A."/>
            <person name="Abera B."/>
            <person name="Abreu J."/>
            <person name="Acer S.C."/>
            <person name="Aftuck L."/>
            <person name="Alexander A."/>
            <person name="An P."/>
            <person name="Anderson E."/>
            <person name="Anderson S."/>
            <person name="Arachi H."/>
            <person name="Azer M."/>
            <person name="Bachantsang P."/>
            <person name="Barry A."/>
            <person name="Bayul T."/>
            <person name="Berlin A."/>
            <person name="Bessette D."/>
            <person name="Bloom T."/>
            <person name="Bloom T."/>
            <person name="Boguslavskiy L."/>
            <person name="Bonnet C."/>
            <person name="Boukhgalter B."/>
            <person name="Bourzgui I."/>
            <person name="Brown A."/>
            <person name="Cahill P."/>
            <person name="Channer S."/>
            <person name="Cheshatsang Y."/>
            <person name="Chuda L."/>
            <person name="Citroen M."/>
            <person name="Collymore A."/>
            <person name="Cooke P."/>
            <person name="Costello M."/>
            <person name="D'Aco K."/>
            <person name="Daza R."/>
            <person name="De Haan G."/>
            <person name="DeGray S."/>
            <person name="DeMaso C."/>
            <person name="Dhargay N."/>
            <person name="Dooley K."/>
            <person name="Dooley E."/>
            <person name="Doricent M."/>
            <person name="Dorje P."/>
            <person name="Dorjee K."/>
            <person name="Dupes A."/>
            <person name="Elong R."/>
            <person name="Falk J."/>
            <person name="Farina A."/>
            <person name="Faro S."/>
            <person name="Ferguson D."/>
            <person name="Fisher S."/>
            <person name="Foley C.D."/>
            <person name="Franke A."/>
            <person name="Friedrich D."/>
            <person name="Gadbois L."/>
            <person name="Gearin G."/>
            <person name="Gearin C.R."/>
            <person name="Giannoukos G."/>
            <person name="Goode T."/>
            <person name="Graham J."/>
            <person name="Grandbois E."/>
            <person name="Grewal S."/>
            <person name="Gyaltsen K."/>
            <person name="Hafez N."/>
            <person name="Hagos B."/>
            <person name="Hall J."/>
            <person name="Henson C."/>
            <person name="Hollinger A."/>
            <person name="Honan T."/>
            <person name="Huard M.D."/>
            <person name="Hughes L."/>
            <person name="Hurhula B."/>
            <person name="Husby M.E."/>
            <person name="Kamat A."/>
            <person name="Kanga B."/>
            <person name="Kashin S."/>
            <person name="Khazanovich D."/>
            <person name="Kisner P."/>
            <person name="Lance K."/>
            <person name="Lara M."/>
            <person name="Lee W."/>
            <person name="Lennon N."/>
            <person name="Letendre F."/>
            <person name="LeVine R."/>
            <person name="Lipovsky A."/>
            <person name="Liu X."/>
            <person name="Liu J."/>
            <person name="Liu S."/>
            <person name="Lokyitsang T."/>
            <person name="Lokyitsang Y."/>
            <person name="Lubonja R."/>
            <person name="Lui A."/>
            <person name="MacDonald P."/>
            <person name="Magnisalis V."/>
            <person name="Maru K."/>
            <person name="Matthews C."/>
            <person name="McCusker W."/>
            <person name="McDonough S."/>
            <person name="Mehta T."/>
            <person name="Meldrim J."/>
            <person name="Meneus L."/>
            <person name="Mihai O."/>
            <person name="Mihalev A."/>
            <person name="Mihova T."/>
            <person name="Mittelman R."/>
            <person name="Mlenga V."/>
            <person name="Montmayeur A."/>
            <person name="Mulrain L."/>
            <person name="Navidi A."/>
            <person name="Naylor J."/>
            <person name="Negash T."/>
            <person name="Nguyen T."/>
            <person name="Nguyen N."/>
            <person name="Nicol R."/>
            <person name="Norbu C."/>
            <person name="Norbu N."/>
            <person name="Novod N."/>
            <person name="O'Neill B."/>
            <person name="Osman S."/>
            <person name="Markiewicz E."/>
            <person name="Oyono O.L."/>
            <person name="Patti C."/>
            <person name="Phunkhang P."/>
            <person name="Pierre F."/>
            <person name="Priest M."/>
            <person name="Raghuraman S."/>
            <person name="Rege F."/>
            <person name="Reyes R."/>
            <person name="Rise C."/>
            <person name="Rogov P."/>
            <person name="Ross K."/>
            <person name="Ryan E."/>
            <person name="Settipalli S."/>
            <person name="Shea T."/>
            <person name="Sherpa N."/>
            <person name="Shi L."/>
            <person name="Shih D."/>
            <person name="Sparrow T."/>
            <person name="Spaulding J."/>
            <person name="Stalker J."/>
            <person name="Stange-Thomann N."/>
            <person name="Stavropoulos S."/>
            <person name="Stone C."/>
            <person name="Strader C."/>
            <person name="Tesfaye S."/>
            <person name="Thomson T."/>
            <person name="Thoulutsang Y."/>
            <person name="Thoulutsang D."/>
            <person name="Topham K."/>
            <person name="Topping I."/>
            <person name="Tsamla T."/>
            <person name="Vassiliev H."/>
            <person name="Vo A."/>
            <person name="Wangchuk T."/>
            <person name="Wangdi T."/>
            <person name="Weiand M."/>
            <person name="Wilkinson J."/>
            <person name="Wilson A."/>
            <person name="Yadav S."/>
            <person name="Young G."/>
            <person name="Yu Q."/>
            <person name="Zembek L."/>
            <person name="Zhong D."/>
            <person name="Zimmer A."/>
            <person name="Zwirko Z."/>
            <person name="Jaffe D.B."/>
            <person name="Alvarez P."/>
            <person name="Brockman W."/>
            <person name="Butler J."/>
            <person name="Chin C."/>
            <person name="Gnerre S."/>
            <person name="MacCallum I."/>
            <person name="Graves J.A."/>
            <person name="Ponting C.P."/>
            <person name="Breen M."/>
            <person name="Samollow P.B."/>
            <person name="Lander E.S."/>
            <person name="Lindblad-Toh K."/>
        </authorList>
    </citation>
    <scope>NUCLEOTIDE SEQUENCE [LARGE SCALE GENOMIC DNA]</scope>
</reference>
<dbReference type="InterPro" id="IPR007320">
    <property type="entry name" value="PDCD2_C"/>
</dbReference>
<evidence type="ECO:0000256" key="6">
    <source>
        <dbReference type="ARBA" id="ARBA00022843"/>
    </source>
</evidence>
<dbReference type="Gene3D" id="6.10.140.2220">
    <property type="match status" value="1"/>
</dbReference>
<keyword evidence="2" id="KW-0053">Apoptosis</keyword>
<dbReference type="OMA" id="HQVIRYS"/>
<comment type="subcellular location">
    <subcellularLocation>
        <location evidence="1">Nucleus</location>
    </subcellularLocation>
</comment>
<keyword evidence="3" id="KW-0479">Metal-binding</keyword>
<dbReference type="GO" id="GO:0043065">
    <property type="term" value="P:positive regulation of apoptotic process"/>
    <property type="evidence" value="ECO:0007669"/>
    <property type="project" value="Ensembl"/>
</dbReference>
<evidence type="ECO:0000256" key="10">
    <source>
        <dbReference type="ARBA" id="ARBA00071576"/>
    </source>
</evidence>
<dbReference type="eggNOG" id="KOG2061">
    <property type="taxonomic scope" value="Eukaryota"/>
</dbReference>
<reference evidence="13" key="2">
    <citation type="submission" date="2025-08" db="UniProtKB">
        <authorList>
            <consortium name="Ensembl"/>
        </authorList>
    </citation>
    <scope>IDENTIFICATION</scope>
</reference>
<evidence type="ECO:0000256" key="2">
    <source>
        <dbReference type="ARBA" id="ARBA00022703"/>
    </source>
</evidence>
<dbReference type="GO" id="GO:0006915">
    <property type="term" value="P:apoptotic process"/>
    <property type="evidence" value="ECO:0007669"/>
    <property type="project" value="UniProtKB-KW"/>
</dbReference>
<feature type="domain" description="MYND-type" evidence="12">
    <location>
        <begin position="153"/>
        <end position="190"/>
    </location>
</feature>
<evidence type="ECO:0000256" key="3">
    <source>
        <dbReference type="ARBA" id="ARBA00022723"/>
    </source>
</evidence>
<sequence>MASVETPALDSTLAQTPAQALAPAPAVELGFAVEAPGWRLRSEQFPSKVGGRPAWLSECDLPGPAELACPLCHRPLAFLLQLYAPLPGRDDAFHRDLFVFCCREPPCCAALRVFRNQLPRKNDHYSYEPPSDEPPDEINDSPSVQLQSGVHLCRVCGCLGPKVCSKCHKAHYCSKDHQTLDWKLGHKQSCTSDNLWSEIPDHKFLFPEYEIVIETEEMEPDNIPDCTPEGLGKCDNSELIGSMDEALEAELDSMAKHESKEDEIFQKFKTQIALEPEQILRYGRGIDPIWISGENIPQEQDIPNCPCGARRIFEFQVMPQLLNYLKADRLGRSIDWGTLAVFTCVESCSLGSKYTEEFIWKQDFTDTT</sequence>
<evidence type="ECO:0000256" key="9">
    <source>
        <dbReference type="ARBA" id="ARBA00058067"/>
    </source>
</evidence>
<gene>
    <name evidence="13" type="primary">PDCD2</name>
</gene>
<evidence type="ECO:0000313" key="13">
    <source>
        <dbReference type="Ensembl" id="ENSMODP00000006772.4"/>
    </source>
</evidence>
<dbReference type="InterPro" id="IPR002893">
    <property type="entry name" value="Znf_MYND"/>
</dbReference>
<keyword evidence="8" id="KW-0539">Nucleus</keyword>
<evidence type="ECO:0000313" key="14">
    <source>
        <dbReference type="Proteomes" id="UP000002280"/>
    </source>
</evidence>
<evidence type="ECO:0000259" key="12">
    <source>
        <dbReference type="PROSITE" id="PS50865"/>
    </source>
</evidence>
<dbReference type="GO" id="GO:0003677">
    <property type="term" value="F:DNA binding"/>
    <property type="evidence" value="ECO:0007669"/>
    <property type="project" value="UniProtKB-KW"/>
</dbReference>
<dbReference type="Ensembl" id="ENSMODT00000006910.5">
    <property type="protein sequence ID" value="ENSMODP00000006772.4"/>
    <property type="gene ID" value="ENSMODG00000005477.5"/>
</dbReference>
<evidence type="ECO:0000256" key="11">
    <source>
        <dbReference type="PROSITE-ProRule" id="PRU00134"/>
    </source>
</evidence>
<dbReference type="STRING" id="13616.ENSMODP00000006772"/>
<dbReference type="HOGENOM" id="CLU_034893_2_0_1"/>
<dbReference type="GO" id="GO:0019899">
    <property type="term" value="F:enzyme binding"/>
    <property type="evidence" value="ECO:0007669"/>
    <property type="project" value="Ensembl"/>
</dbReference>
<evidence type="ECO:0000256" key="8">
    <source>
        <dbReference type="ARBA" id="ARBA00023242"/>
    </source>
</evidence>
<dbReference type="GO" id="GO:1901532">
    <property type="term" value="P:regulation of hematopoietic progenitor cell differentiation"/>
    <property type="evidence" value="ECO:0007669"/>
    <property type="project" value="Ensembl"/>
</dbReference>
<evidence type="ECO:0000256" key="5">
    <source>
        <dbReference type="ARBA" id="ARBA00022833"/>
    </source>
</evidence>
<dbReference type="PANTHER" id="PTHR12298">
    <property type="entry name" value="PCDC2 PROGRAMMED CELL DEATH PROTEIN 2 -RELATED"/>
    <property type="match status" value="1"/>
</dbReference>
<keyword evidence="7" id="KW-0238">DNA-binding</keyword>
<keyword evidence="5" id="KW-0862">Zinc</keyword>
<evidence type="ECO:0000256" key="4">
    <source>
        <dbReference type="ARBA" id="ARBA00022771"/>
    </source>
</evidence>
<dbReference type="Pfam" id="PF04194">
    <property type="entry name" value="PDCD2_C"/>
    <property type="match status" value="1"/>
</dbReference>
<accession>F7CG14</accession>
<name>F7CG14_MONDO</name>
<keyword evidence="6" id="KW-0832">Ubl conjugation</keyword>
<keyword evidence="14" id="KW-1185">Reference proteome</keyword>
<dbReference type="PANTHER" id="PTHR12298:SF4">
    <property type="entry name" value="PROGRAMMED CELL DEATH PROTEIN 2"/>
    <property type="match status" value="1"/>
</dbReference>
<evidence type="ECO:0000256" key="7">
    <source>
        <dbReference type="ARBA" id="ARBA00023125"/>
    </source>
</evidence>
<dbReference type="Proteomes" id="UP000002280">
    <property type="component" value="Chromosome 2"/>
</dbReference>
<dbReference type="SUPFAM" id="SSF144232">
    <property type="entry name" value="HIT/MYND zinc finger-like"/>
    <property type="match status" value="1"/>
</dbReference>
<dbReference type="GO" id="GO:0005737">
    <property type="term" value="C:cytoplasm"/>
    <property type="evidence" value="ECO:0007669"/>
    <property type="project" value="InterPro"/>
</dbReference>
<organism evidence="13 14">
    <name type="scientific">Monodelphis domestica</name>
    <name type="common">Gray short-tailed opossum</name>
    <dbReference type="NCBI Taxonomy" id="13616"/>
    <lineage>
        <taxon>Eukaryota</taxon>
        <taxon>Metazoa</taxon>
        <taxon>Chordata</taxon>
        <taxon>Craniata</taxon>
        <taxon>Vertebrata</taxon>
        <taxon>Euteleostomi</taxon>
        <taxon>Mammalia</taxon>
        <taxon>Metatheria</taxon>
        <taxon>Didelphimorphia</taxon>
        <taxon>Didelphidae</taxon>
        <taxon>Monodelphis</taxon>
    </lineage>
</organism>
<dbReference type="GeneID" id="100032717"/>
<dbReference type="FunCoup" id="F7CG14">
    <property type="interactions" value="2352"/>
</dbReference>
<reference evidence="13" key="3">
    <citation type="submission" date="2025-09" db="UniProtKB">
        <authorList>
            <consortium name="Ensembl"/>
        </authorList>
    </citation>
    <scope>IDENTIFICATION</scope>
</reference>
<dbReference type="KEGG" id="mdo:100032717"/>
<dbReference type="FunFam" id="6.10.140.2220:FF:000014">
    <property type="entry name" value="Programmed cell death 2"/>
    <property type="match status" value="1"/>
</dbReference>
<dbReference type="CTD" id="5134"/>
<dbReference type="OrthoDB" id="443682at2759"/>
<comment type="function">
    <text evidence="9">May be a DNA-binding protein with a regulatory function. May play an important role in cell death and/or in regulation of cell proliferation.</text>
</comment>
<keyword evidence="4 11" id="KW-0863">Zinc-finger</keyword>
<dbReference type="Pfam" id="PF01753">
    <property type="entry name" value="zf-MYND"/>
    <property type="match status" value="1"/>
</dbReference>
<dbReference type="Bgee" id="ENSMODG00000005477">
    <property type="expression patterns" value="Expressed in spermatid and 19 other cell types or tissues"/>
</dbReference>
<proteinExistence type="predicted"/>
<dbReference type="PROSITE" id="PS50865">
    <property type="entry name" value="ZF_MYND_2"/>
    <property type="match status" value="1"/>
</dbReference>
<dbReference type="RefSeq" id="XP_001381663.1">
    <property type="nucleotide sequence ID" value="XM_001381626.4"/>
</dbReference>
<dbReference type="AlphaFoldDB" id="F7CG14"/>
<dbReference type="GO" id="GO:0008270">
    <property type="term" value="F:zinc ion binding"/>
    <property type="evidence" value="ECO:0007669"/>
    <property type="project" value="UniProtKB-KW"/>
</dbReference>
<dbReference type="GO" id="GO:1902035">
    <property type="term" value="P:positive regulation of hematopoietic stem cell proliferation"/>
    <property type="evidence" value="ECO:0007669"/>
    <property type="project" value="Ensembl"/>
</dbReference>
<dbReference type="InParanoid" id="F7CG14"/>
<evidence type="ECO:0000256" key="1">
    <source>
        <dbReference type="ARBA" id="ARBA00004123"/>
    </source>
</evidence>
<dbReference type="GeneTree" id="ENSGT00940000156603"/>